<proteinExistence type="predicted"/>
<feature type="transmembrane region" description="Helical" evidence="1">
    <location>
        <begin position="143"/>
        <end position="162"/>
    </location>
</feature>
<dbReference type="InterPro" id="IPR024291">
    <property type="entry name" value="DUF3829"/>
</dbReference>
<protein>
    <submittedName>
        <fullName evidence="2">YiiG family protein</fullName>
    </submittedName>
</protein>
<accession>A0ABS7ALL3</accession>
<keyword evidence="3" id="KW-1185">Reference proteome</keyword>
<keyword evidence="1" id="KW-1133">Transmembrane helix</keyword>
<evidence type="ECO:0000313" key="2">
    <source>
        <dbReference type="EMBL" id="MBW6409553.1"/>
    </source>
</evidence>
<feature type="transmembrane region" description="Helical" evidence="1">
    <location>
        <begin position="12"/>
        <end position="41"/>
    </location>
</feature>
<dbReference type="Proteomes" id="UP001519921">
    <property type="component" value="Unassembled WGS sequence"/>
</dbReference>
<name>A0ABS7ALL3_9CLOT</name>
<dbReference type="RefSeq" id="WP_219778608.1">
    <property type="nucleotide sequence ID" value="NZ_JAHXPT010000003.1"/>
</dbReference>
<evidence type="ECO:0000256" key="1">
    <source>
        <dbReference type="SAM" id="Phobius"/>
    </source>
</evidence>
<dbReference type="Pfam" id="PF12889">
    <property type="entry name" value="DUF3829"/>
    <property type="match status" value="1"/>
</dbReference>
<comment type="caution">
    <text evidence="2">The sequence shown here is derived from an EMBL/GenBank/DDBJ whole genome shotgun (WGS) entry which is preliminary data.</text>
</comment>
<dbReference type="EMBL" id="JAHXPT010000003">
    <property type="protein sequence ID" value="MBW6409553.1"/>
    <property type="molecule type" value="Genomic_DNA"/>
</dbReference>
<organism evidence="2 3">
    <name type="scientific">Clostridium weizhouense</name>
    <dbReference type="NCBI Taxonomy" id="2859781"/>
    <lineage>
        <taxon>Bacteria</taxon>
        <taxon>Bacillati</taxon>
        <taxon>Bacillota</taxon>
        <taxon>Clostridia</taxon>
        <taxon>Eubacteriales</taxon>
        <taxon>Clostridiaceae</taxon>
        <taxon>Clostridium</taxon>
    </lineage>
</organism>
<evidence type="ECO:0000313" key="3">
    <source>
        <dbReference type="Proteomes" id="UP001519921"/>
    </source>
</evidence>
<keyword evidence="1" id="KW-0812">Transmembrane</keyword>
<feature type="transmembrane region" description="Helical" evidence="1">
    <location>
        <begin position="53"/>
        <end position="70"/>
    </location>
</feature>
<sequence length="456" mass="52832">MRISYKIYSGSTRATVLSVLSGIFKAIALTFFIGSIGVFFIDSASINMEFSDKIIFIVVTIICLILGLFLSKKAEQLGRIDFEKKIKKDLKFAISMGKQNPENVELYMQLNSQYNEYMQSREFNIQNFVETETQKIKTVKTRYAIFLAVLFIISIPIIVFVGNKEGTSSAREEEKYQEYVKLNNDILWRFDASVTPYVEQFGNDDKIIIPKNEISGITPVVEGFFSDLDKVKETASKKPKTDVDENAIALADETKKTYDIINEVCKYYNDKEYKNDNLLRAQELHDRYMDQIEVWYYKYMQFSENLEPMAIKVMSKDLNTYKKNGQDFDYYRLKLLIDSESLKNYMKENKIDDTNVLSSDLTEYKNLLNTLNETYDKYKVYSKDKKNSIHLEALQKDSDSFVRSANRILEVVDKQDLSAGIVHTPGIVYAESEPSPVDDLSYYLDRMISDYNSSIN</sequence>
<gene>
    <name evidence="2" type="ORF">KYD98_05570</name>
</gene>
<reference evidence="2 3" key="1">
    <citation type="submission" date="2021-07" db="EMBL/GenBank/DDBJ databases">
        <title>Clostridium weizhouense sp. nov., an anaerobic bacterium isolated from activated sludge of Petroleum wastewater.</title>
        <authorList>
            <person name="Li Q."/>
        </authorList>
    </citation>
    <scope>NUCLEOTIDE SEQUENCE [LARGE SCALE GENOMIC DNA]</scope>
    <source>
        <strain evidence="2 3">YB-6</strain>
    </source>
</reference>
<keyword evidence="1" id="KW-0472">Membrane</keyword>